<accession>A0A6L5X3V8</accession>
<evidence type="ECO:0000313" key="1">
    <source>
        <dbReference type="EMBL" id="MSS13666.1"/>
    </source>
</evidence>
<sequence length="110" mass="12480">MRPINADALEKTLGDWIRDHWTDAFTGDDAGSEFADMIEHEETIDSLPVVHAHWFTLDPNQRTGKAYKFVCSNCERAVFTPRQESINELGYVFCPHCGAKMDEEIDDGCV</sequence>
<dbReference type="AlphaFoldDB" id="A0A6L5X3V8"/>
<dbReference type="EMBL" id="VULZ01000001">
    <property type="protein sequence ID" value="MSS13666.1"/>
    <property type="molecule type" value="Genomic_DNA"/>
</dbReference>
<gene>
    <name evidence="1" type="ORF">FYJ35_01135</name>
</gene>
<comment type="caution">
    <text evidence="1">The sequence shown here is derived from an EMBL/GenBank/DDBJ whole genome shotgun (WGS) entry which is preliminary data.</text>
</comment>
<reference evidence="1 2" key="1">
    <citation type="submission" date="2019-08" db="EMBL/GenBank/DDBJ databases">
        <title>In-depth cultivation of the pig gut microbiome towards novel bacterial diversity and tailored functional studies.</title>
        <authorList>
            <person name="Wylensek D."/>
            <person name="Hitch T.C.A."/>
            <person name="Clavel T."/>
        </authorList>
    </citation>
    <scope>NUCLEOTIDE SEQUENCE [LARGE SCALE GENOMIC DNA]</scope>
    <source>
        <strain evidence="1 2">Oil+RF-744-WCA-WT-11</strain>
    </source>
</reference>
<dbReference type="Proteomes" id="UP000481852">
    <property type="component" value="Unassembled WGS sequence"/>
</dbReference>
<proteinExistence type="predicted"/>
<dbReference type="RefSeq" id="WP_154521924.1">
    <property type="nucleotide sequence ID" value="NZ_VULZ01000001.1"/>
</dbReference>
<organism evidence="1 2">
    <name type="scientific">Porcincola intestinalis</name>
    <dbReference type="NCBI Taxonomy" id="2606632"/>
    <lineage>
        <taxon>Bacteria</taxon>
        <taxon>Bacillati</taxon>
        <taxon>Bacillota</taxon>
        <taxon>Clostridia</taxon>
        <taxon>Lachnospirales</taxon>
        <taxon>Lachnospiraceae</taxon>
        <taxon>Porcincola</taxon>
    </lineage>
</organism>
<evidence type="ECO:0000313" key="2">
    <source>
        <dbReference type="Proteomes" id="UP000481852"/>
    </source>
</evidence>
<name>A0A6L5X3V8_9FIRM</name>
<keyword evidence="2" id="KW-1185">Reference proteome</keyword>
<protein>
    <submittedName>
        <fullName evidence="1">Uncharacterized protein</fullName>
    </submittedName>
</protein>